<dbReference type="SUPFAM" id="SSF47203">
    <property type="entry name" value="Acyl-CoA dehydrogenase C-terminal domain-like"/>
    <property type="match status" value="1"/>
</dbReference>
<name>A0ABU3APV8_9ACTN</name>
<dbReference type="EMBL" id="JAVRFH010000017">
    <property type="protein sequence ID" value="MDT0612235.1"/>
    <property type="molecule type" value="Genomic_DNA"/>
</dbReference>
<dbReference type="InterPro" id="IPR013786">
    <property type="entry name" value="AcylCoA_DH/ox_N"/>
</dbReference>
<keyword evidence="5" id="KW-0560">Oxidoreductase</keyword>
<dbReference type="SUPFAM" id="SSF56645">
    <property type="entry name" value="Acyl-CoA dehydrogenase NM domain-like"/>
    <property type="match status" value="1"/>
</dbReference>
<sequence>MDDHLADVRALVGDLVGDRADAWDLAGELPRTVLRELGGRGALCAQVSAEYGGLGLSSLANGELTAHTGSLCSSVRSVQTSQGMAAWAIARLGTSEQRRSYLTELTSGGLAAMAFSEPGAGSDLSAIETRIEPDGDEVVVTGRKVWVTAGAYADLIVVVGRFGTDAAVVVVPATAQGVHVERVPDPVGCRAAGHADVRLDSVRLPAGAVLGGGGQALGMVVTTALTYGRMSVAWGCVGILRACLRESTAHARSRSQFGKPLAEHQLVARRLAELLVAEQVATRTCEHASGCWDSGDPELAAQAVLAKHVSSGNAARGAASAVQLLASRAAQDGTPVARAYRDAKLMEIIEGTTEICQIVLAQHAMATAGRNRG</sequence>
<comment type="caution">
    <text evidence="9">The sequence shown here is derived from an EMBL/GenBank/DDBJ whole genome shotgun (WGS) entry which is preliminary data.</text>
</comment>
<evidence type="ECO:0000256" key="2">
    <source>
        <dbReference type="ARBA" id="ARBA00009347"/>
    </source>
</evidence>
<dbReference type="Pfam" id="PF02770">
    <property type="entry name" value="Acyl-CoA_dh_M"/>
    <property type="match status" value="1"/>
</dbReference>
<evidence type="ECO:0000313" key="9">
    <source>
        <dbReference type="EMBL" id="MDT0612235.1"/>
    </source>
</evidence>
<dbReference type="Gene3D" id="1.20.140.10">
    <property type="entry name" value="Butyryl-CoA Dehydrogenase, subunit A, domain 3"/>
    <property type="match status" value="1"/>
</dbReference>
<dbReference type="InterPro" id="IPR037069">
    <property type="entry name" value="AcylCoA_DH/ox_N_sf"/>
</dbReference>
<dbReference type="PANTHER" id="PTHR43884:SF12">
    <property type="entry name" value="ISOVALERYL-COA DEHYDROGENASE, MITOCHONDRIAL-RELATED"/>
    <property type="match status" value="1"/>
</dbReference>
<dbReference type="InterPro" id="IPR009075">
    <property type="entry name" value="AcylCo_DH/oxidase_C"/>
</dbReference>
<comment type="similarity">
    <text evidence="2 5">Belongs to the acyl-CoA dehydrogenase family.</text>
</comment>
<evidence type="ECO:0000259" key="7">
    <source>
        <dbReference type="Pfam" id="PF02770"/>
    </source>
</evidence>
<dbReference type="Gene3D" id="2.40.110.10">
    <property type="entry name" value="Butyryl-CoA Dehydrogenase, subunit A, domain 2"/>
    <property type="match status" value="1"/>
</dbReference>
<keyword evidence="3 5" id="KW-0285">Flavoprotein</keyword>
<dbReference type="InterPro" id="IPR036250">
    <property type="entry name" value="AcylCo_DH-like_C"/>
</dbReference>
<reference evidence="9" key="1">
    <citation type="submission" date="2024-05" db="EMBL/GenBank/DDBJ databases">
        <title>30 novel species of actinomycetes from the DSMZ collection.</title>
        <authorList>
            <person name="Nouioui I."/>
        </authorList>
    </citation>
    <scope>NUCLEOTIDE SEQUENCE</scope>
    <source>
        <strain evidence="9">DSM 40712</strain>
    </source>
</reference>
<dbReference type="Gene3D" id="1.10.540.10">
    <property type="entry name" value="Acyl-CoA dehydrogenase/oxidase, N-terminal domain"/>
    <property type="match status" value="1"/>
</dbReference>
<accession>A0ABU3APV8</accession>
<dbReference type="InterPro" id="IPR046373">
    <property type="entry name" value="Acyl-CoA_Oxase/DH_mid-dom_sf"/>
</dbReference>
<keyword evidence="4 5" id="KW-0274">FAD</keyword>
<evidence type="ECO:0000256" key="3">
    <source>
        <dbReference type="ARBA" id="ARBA00022630"/>
    </source>
</evidence>
<dbReference type="Pfam" id="PF00441">
    <property type="entry name" value="Acyl-CoA_dh_1"/>
    <property type="match status" value="1"/>
</dbReference>
<evidence type="ECO:0000313" key="10">
    <source>
        <dbReference type="Proteomes" id="UP001180724"/>
    </source>
</evidence>
<keyword evidence="10" id="KW-1185">Reference proteome</keyword>
<evidence type="ECO:0000256" key="5">
    <source>
        <dbReference type="RuleBase" id="RU362125"/>
    </source>
</evidence>
<protein>
    <submittedName>
        <fullName evidence="9">Acyl-CoA dehydrogenase family protein</fullName>
    </submittedName>
</protein>
<gene>
    <name evidence="9" type="ORF">RM812_18740</name>
</gene>
<proteinExistence type="inferred from homology"/>
<comment type="cofactor">
    <cofactor evidence="1 5">
        <name>FAD</name>
        <dbReference type="ChEBI" id="CHEBI:57692"/>
    </cofactor>
</comment>
<feature type="domain" description="Acyl-CoA dehydrogenase/oxidase N-terminal" evidence="8">
    <location>
        <begin position="7"/>
        <end position="108"/>
    </location>
</feature>
<organism evidence="9 10">
    <name type="scientific">Streptomyces lancefieldiae</name>
    <dbReference type="NCBI Taxonomy" id="3075520"/>
    <lineage>
        <taxon>Bacteria</taxon>
        <taxon>Bacillati</taxon>
        <taxon>Actinomycetota</taxon>
        <taxon>Actinomycetes</taxon>
        <taxon>Kitasatosporales</taxon>
        <taxon>Streptomycetaceae</taxon>
        <taxon>Streptomyces</taxon>
    </lineage>
</organism>
<evidence type="ECO:0000256" key="4">
    <source>
        <dbReference type="ARBA" id="ARBA00022827"/>
    </source>
</evidence>
<dbReference type="RefSeq" id="WP_311573816.1">
    <property type="nucleotide sequence ID" value="NZ_JAVRFH010000017.1"/>
</dbReference>
<dbReference type="PANTHER" id="PTHR43884">
    <property type="entry name" value="ACYL-COA DEHYDROGENASE"/>
    <property type="match status" value="1"/>
</dbReference>
<dbReference type="CDD" id="cd00567">
    <property type="entry name" value="ACAD"/>
    <property type="match status" value="1"/>
</dbReference>
<dbReference type="Proteomes" id="UP001180724">
    <property type="component" value="Unassembled WGS sequence"/>
</dbReference>
<evidence type="ECO:0000256" key="1">
    <source>
        <dbReference type="ARBA" id="ARBA00001974"/>
    </source>
</evidence>
<dbReference type="Pfam" id="PF02771">
    <property type="entry name" value="Acyl-CoA_dh_N"/>
    <property type="match status" value="1"/>
</dbReference>
<feature type="domain" description="Acyl-CoA dehydrogenase/oxidase C-terminal" evidence="6">
    <location>
        <begin position="220"/>
        <end position="363"/>
    </location>
</feature>
<feature type="domain" description="Acyl-CoA oxidase/dehydrogenase middle" evidence="7">
    <location>
        <begin position="112"/>
        <end position="202"/>
    </location>
</feature>
<evidence type="ECO:0000259" key="6">
    <source>
        <dbReference type="Pfam" id="PF00441"/>
    </source>
</evidence>
<dbReference type="InterPro" id="IPR009100">
    <property type="entry name" value="AcylCoA_DH/oxidase_NM_dom_sf"/>
</dbReference>
<evidence type="ECO:0000259" key="8">
    <source>
        <dbReference type="Pfam" id="PF02771"/>
    </source>
</evidence>
<dbReference type="InterPro" id="IPR006091">
    <property type="entry name" value="Acyl-CoA_Oxase/DH_mid-dom"/>
</dbReference>